<dbReference type="Gene3D" id="3.40.50.1170">
    <property type="entry name" value="L-asparaginase, N-terminal domain"/>
    <property type="match status" value="1"/>
</dbReference>
<dbReference type="InterPro" id="IPR036770">
    <property type="entry name" value="Ankyrin_rpt-contain_sf"/>
</dbReference>
<dbReference type="InterPro" id="IPR041725">
    <property type="entry name" value="L-asparaginase_I"/>
</dbReference>
<dbReference type="PROSITE" id="PS00917">
    <property type="entry name" value="ASN_GLN_ASE_2"/>
    <property type="match status" value="1"/>
</dbReference>
<dbReference type="InterPro" id="IPR040919">
    <property type="entry name" value="Asparaginase_C"/>
</dbReference>
<evidence type="ECO:0000256" key="3">
    <source>
        <dbReference type="PROSITE-ProRule" id="PRU00023"/>
    </source>
</evidence>
<accession>A0ABP1QE53</accession>
<dbReference type="PANTHER" id="PTHR11707">
    <property type="entry name" value="L-ASPARAGINASE"/>
    <property type="match status" value="1"/>
</dbReference>
<dbReference type="SMART" id="SM00248">
    <property type="entry name" value="ANK"/>
    <property type="match status" value="3"/>
</dbReference>
<dbReference type="EMBL" id="CAXLJM020000032">
    <property type="protein sequence ID" value="CAL8100118.1"/>
    <property type="molecule type" value="Genomic_DNA"/>
</dbReference>
<keyword evidence="8" id="KW-1185">Reference proteome</keyword>
<name>A0ABP1QE53_9HEXA</name>
<keyword evidence="3" id="KW-0040">ANK repeat</keyword>
<evidence type="ECO:0000259" key="6">
    <source>
        <dbReference type="Pfam" id="PF17763"/>
    </source>
</evidence>
<dbReference type="NCBIfam" id="TIGR00519">
    <property type="entry name" value="asnASE_I"/>
    <property type="match status" value="1"/>
</dbReference>
<evidence type="ECO:0000313" key="8">
    <source>
        <dbReference type="Proteomes" id="UP001642540"/>
    </source>
</evidence>
<feature type="repeat" description="ANK" evidence="3">
    <location>
        <begin position="554"/>
        <end position="586"/>
    </location>
</feature>
<dbReference type="Gene3D" id="3.40.50.40">
    <property type="match status" value="1"/>
</dbReference>
<dbReference type="PIRSF" id="PIRSF500176">
    <property type="entry name" value="L_ASNase"/>
    <property type="match status" value="1"/>
</dbReference>
<dbReference type="PANTHER" id="PTHR11707:SF28">
    <property type="entry name" value="60 KDA LYSOPHOSPHOLIPASE"/>
    <property type="match status" value="1"/>
</dbReference>
<dbReference type="PIRSF" id="PIRSF001220">
    <property type="entry name" value="L-ASNase_gatD"/>
    <property type="match status" value="1"/>
</dbReference>
<evidence type="ECO:0000256" key="1">
    <source>
        <dbReference type="ARBA" id="ARBA00012920"/>
    </source>
</evidence>
<dbReference type="InterPro" id="IPR002110">
    <property type="entry name" value="Ankyrin_rpt"/>
</dbReference>
<evidence type="ECO:0000256" key="2">
    <source>
        <dbReference type="ARBA" id="ARBA00022801"/>
    </source>
</evidence>
<proteinExistence type="predicted"/>
<evidence type="ECO:0000256" key="4">
    <source>
        <dbReference type="PROSITE-ProRule" id="PRU10100"/>
    </source>
</evidence>
<evidence type="ECO:0000313" key="7">
    <source>
        <dbReference type="EMBL" id="CAL8100118.1"/>
    </source>
</evidence>
<comment type="caution">
    <text evidence="7">The sequence shown here is derived from an EMBL/GenBank/DDBJ whole genome shotgun (WGS) entry which is preliminary data.</text>
</comment>
<dbReference type="InterPro" id="IPR006033">
    <property type="entry name" value="AsnA_fam"/>
</dbReference>
<gene>
    <name evidence="7" type="ORF">ODALV1_LOCUS10447</name>
</gene>
<dbReference type="SUPFAM" id="SSF48403">
    <property type="entry name" value="Ankyrin repeat"/>
    <property type="match status" value="1"/>
</dbReference>
<feature type="domain" description="Asparaginase/glutaminase C-terminal" evidence="6">
    <location>
        <begin position="316"/>
        <end position="431"/>
    </location>
</feature>
<dbReference type="Pfam" id="PF12796">
    <property type="entry name" value="Ank_2"/>
    <property type="match status" value="1"/>
</dbReference>
<dbReference type="InterPro" id="IPR027475">
    <property type="entry name" value="Asparaginase/glutaminase_AS2"/>
</dbReference>
<dbReference type="SFLD" id="SFLDS00057">
    <property type="entry name" value="Glutaminase/Asparaginase"/>
    <property type="match status" value="1"/>
</dbReference>
<dbReference type="SUPFAM" id="SSF53774">
    <property type="entry name" value="Glutaminase/Asparaginase"/>
    <property type="match status" value="1"/>
</dbReference>
<dbReference type="PROSITE" id="PS51732">
    <property type="entry name" value="ASN_GLN_ASE_3"/>
    <property type="match status" value="1"/>
</dbReference>
<dbReference type="PROSITE" id="PS50297">
    <property type="entry name" value="ANK_REP_REGION"/>
    <property type="match status" value="2"/>
</dbReference>
<dbReference type="Pfam" id="PF00710">
    <property type="entry name" value="Asparaginase"/>
    <property type="match status" value="1"/>
</dbReference>
<dbReference type="PROSITE" id="PS50088">
    <property type="entry name" value="ANK_REPEAT"/>
    <property type="match status" value="2"/>
</dbReference>
<dbReference type="PRINTS" id="PR00139">
    <property type="entry name" value="ASNGLNASE"/>
</dbReference>
<dbReference type="SMART" id="SM00870">
    <property type="entry name" value="Asparaginase"/>
    <property type="match status" value="1"/>
</dbReference>
<dbReference type="Proteomes" id="UP001642540">
    <property type="component" value="Unassembled WGS sequence"/>
</dbReference>
<evidence type="ECO:0000259" key="5">
    <source>
        <dbReference type="Pfam" id="PF00710"/>
    </source>
</evidence>
<dbReference type="Pfam" id="PF17763">
    <property type="entry name" value="Asparaginase_C"/>
    <property type="match status" value="1"/>
</dbReference>
<feature type="active site" evidence="4">
    <location>
        <position position="195"/>
    </location>
</feature>
<dbReference type="InterPro" id="IPR036152">
    <property type="entry name" value="Asp/glu_Ase-like_sf"/>
</dbReference>
<dbReference type="InterPro" id="IPR037152">
    <property type="entry name" value="L-asparaginase_N_sf"/>
</dbReference>
<dbReference type="EC" id="3.5.1.1" evidence="1"/>
<organism evidence="7 8">
    <name type="scientific">Orchesella dallaii</name>
    <dbReference type="NCBI Taxonomy" id="48710"/>
    <lineage>
        <taxon>Eukaryota</taxon>
        <taxon>Metazoa</taxon>
        <taxon>Ecdysozoa</taxon>
        <taxon>Arthropoda</taxon>
        <taxon>Hexapoda</taxon>
        <taxon>Collembola</taxon>
        <taxon>Entomobryomorpha</taxon>
        <taxon>Entomobryoidea</taxon>
        <taxon>Orchesellidae</taxon>
        <taxon>Orchesellinae</taxon>
        <taxon>Orchesella</taxon>
    </lineage>
</organism>
<dbReference type="InterPro" id="IPR027473">
    <property type="entry name" value="L-asparaginase_C"/>
</dbReference>
<keyword evidence="2" id="KW-0378">Hydrolase</keyword>
<feature type="repeat" description="ANK" evidence="3">
    <location>
        <begin position="680"/>
        <end position="712"/>
    </location>
</feature>
<dbReference type="Pfam" id="PF00023">
    <property type="entry name" value="Ank"/>
    <property type="match status" value="1"/>
</dbReference>
<feature type="domain" description="L-asparaginase N-terminal" evidence="5">
    <location>
        <begin position="84"/>
        <end position="295"/>
    </location>
</feature>
<dbReference type="Gene3D" id="1.25.40.20">
    <property type="entry name" value="Ankyrin repeat-containing domain"/>
    <property type="match status" value="1"/>
</dbReference>
<reference evidence="7 8" key="1">
    <citation type="submission" date="2024-08" db="EMBL/GenBank/DDBJ databases">
        <authorList>
            <person name="Cucini C."/>
            <person name="Frati F."/>
        </authorList>
    </citation>
    <scope>NUCLEOTIDE SEQUENCE [LARGE SCALE GENOMIC DNA]</scope>
</reference>
<dbReference type="CDD" id="cd08963">
    <property type="entry name" value="L-asparaginase_I"/>
    <property type="match status" value="1"/>
</dbReference>
<sequence length="736" mass="81028">MSVTTHATTAGPVPAAAANCFNMKQLESLVQDEVMNYYAELQHAPNLATLRKSGANAPVMTMNSRKALGSTGFGTIDLEKHEKQVLVIYSGGTIGMSRGPQGSLVPIPNMLEKTVRKFPHMHDEEYAKERFGDAPDAPLCLPDMHGEKNRVIYRIYEYESLLDSTNMSMDDWIHIAQDVKNNYEQFDGFVILHGTDTMSYTASALSFMMESLGKAVIVTGSQIPLFESRSDGRDNFLGALILAGNYCIPEVSVYFGHKLFRGNRVTKVSSDSLNAFDSPNLAPLAAMGINIQVDYGNIWRPRDISPFNLHTTLDRNVSLLRIFPSITLETVKVYLQAPTRGVVLQTYGAGNFPVNRTDLLDELRNASERGVLIVNCTQCGHGSVSAIYETGALLMDAGVIPGWDMTPESALCKLSYVLGREDWDIQKKRDMLMTSLRGELTSIPAKPCQFVGSNQGSYVSSPTGDFYQNNAESPNFAQQFGLDVVQTIVKVVANRFGLQTPDEISGVKKLLTPSLSCALVAQCSKMNYSDEAYEKNLNDIFGNSEAEISEPDYSGRTPLHYSAALGDNRTLEYLLKHGASVHVRDRDQNVANDFLVSVSWINLMQQSTGFFDSRGFSPLRDAIEFDRHEVINVLRKCGAHLTFEPTALGAELCLAASKGSTLRLRSYELAGANLNQPDPCGRTALHAATESRNINVVEWLLQKGASRDVKNVLGQTPLDIAKLLNCQNLISLLEKQ</sequence>
<protein>
    <recommendedName>
        <fullName evidence="1">asparaginase</fullName>
        <ecNumber evidence="1">3.5.1.1</ecNumber>
    </recommendedName>
</protein>
<dbReference type="InterPro" id="IPR006034">
    <property type="entry name" value="Asparaginase/glutaminase-like"/>
</dbReference>
<dbReference type="InterPro" id="IPR027474">
    <property type="entry name" value="L-asparaginase_N"/>
</dbReference>